<dbReference type="SUPFAM" id="SSF53681">
    <property type="entry name" value="Aspartate/glutamate racemase"/>
    <property type="match status" value="2"/>
</dbReference>
<comment type="similarity">
    <text evidence="1">Belongs to the aspartate/glutamate racemases family.</text>
</comment>
<evidence type="ECO:0000256" key="1">
    <source>
        <dbReference type="ARBA" id="ARBA00007847"/>
    </source>
</evidence>
<proteinExistence type="inferred from homology"/>
<dbReference type="InterPro" id="IPR015942">
    <property type="entry name" value="Asp/Glu/hydantoin_racemase"/>
</dbReference>
<accession>A0A368L4D0</accession>
<keyword evidence="4" id="KW-1185">Reference proteome</keyword>
<dbReference type="OrthoDB" id="9803739at2"/>
<keyword evidence="2" id="KW-0413">Isomerase</keyword>
<organism evidence="3 4">
    <name type="scientific">Parvibium lacunae</name>
    <dbReference type="NCBI Taxonomy" id="1888893"/>
    <lineage>
        <taxon>Bacteria</taxon>
        <taxon>Pseudomonadati</taxon>
        <taxon>Pseudomonadota</taxon>
        <taxon>Betaproteobacteria</taxon>
        <taxon>Burkholderiales</taxon>
        <taxon>Alcaligenaceae</taxon>
        <taxon>Parvibium</taxon>
    </lineage>
</organism>
<dbReference type="AlphaFoldDB" id="A0A368L4D0"/>
<name>A0A368L4D0_9BURK</name>
<dbReference type="RefSeq" id="WP_114402521.1">
    <property type="nucleotide sequence ID" value="NZ_QPGB01000002.1"/>
</dbReference>
<protein>
    <submittedName>
        <fullName evidence="3">Aspartate/glutamate racemase family protein</fullName>
    </submittedName>
</protein>
<dbReference type="PANTHER" id="PTHR21198:SF7">
    <property type="entry name" value="ASPARTATE-GLUTAMATE RACEMASE FAMILY"/>
    <property type="match status" value="1"/>
</dbReference>
<dbReference type="NCBIfam" id="TIGR00035">
    <property type="entry name" value="asp_race"/>
    <property type="match status" value="1"/>
</dbReference>
<sequence length="268" mass="29050">MRNTLSGLATPIGIIGGMGPHAHLDFEKYLLGTAEHDQDYPSYVLVNASYVADRTTAYHATKAGQLLSQADNPLYGLRGAVITLLRAGCQKICMVCNTAHLWLSHLKEEFPYVEFISIIDTSVQALKKLGAEEVILLATEGTIRSGLYSNALSAAGIVTHIPSIEYQIAINEGIYGDPSQHIGGVKTGDIQAANTRFTRVAYAMLNEIAQRKHKSVQEVIASKRVYLGFFCTEIGVAIDDPTLRAIAVDSTEVLAAAMRQLALENKES</sequence>
<gene>
    <name evidence="3" type="ORF">DU000_06390</name>
</gene>
<dbReference type="EMBL" id="QPGB01000002">
    <property type="protein sequence ID" value="RCS58438.1"/>
    <property type="molecule type" value="Genomic_DNA"/>
</dbReference>
<dbReference type="InterPro" id="IPR004380">
    <property type="entry name" value="Asp_race"/>
</dbReference>
<dbReference type="Gene3D" id="3.40.50.1860">
    <property type="match status" value="2"/>
</dbReference>
<evidence type="ECO:0000256" key="2">
    <source>
        <dbReference type="ARBA" id="ARBA00023235"/>
    </source>
</evidence>
<dbReference type="Pfam" id="PF01177">
    <property type="entry name" value="Asp_Glu_race"/>
    <property type="match status" value="1"/>
</dbReference>
<comment type="caution">
    <text evidence="3">The sequence shown here is derived from an EMBL/GenBank/DDBJ whole genome shotgun (WGS) entry which is preliminary data.</text>
</comment>
<reference evidence="3 4" key="1">
    <citation type="journal article" date="2018" name="Int. J. Syst. Evol. Microbiol.">
        <title>Parvibium lacunae gen. nov., sp. nov., a new member of the family Alcaligenaceae isolated from a freshwater pond.</title>
        <authorList>
            <person name="Chen W.M."/>
            <person name="Xie P.B."/>
            <person name="Hsu M.Y."/>
            <person name="Sheu S.Y."/>
        </authorList>
    </citation>
    <scope>NUCLEOTIDE SEQUENCE [LARGE SCALE GENOMIC DNA]</scope>
    <source>
        <strain evidence="3 4">KMB9</strain>
    </source>
</reference>
<dbReference type="GO" id="GO:0047661">
    <property type="term" value="F:amino-acid racemase activity"/>
    <property type="evidence" value="ECO:0007669"/>
    <property type="project" value="InterPro"/>
</dbReference>
<dbReference type="Proteomes" id="UP000252357">
    <property type="component" value="Unassembled WGS sequence"/>
</dbReference>
<evidence type="ECO:0000313" key="4">
    <source>
        <dbReference type="Proteomes" id="UP000252357"/>
    </source>
</evidence>
<evidence type="ECO:0000313" key="3">
    <source>
        <dbReference type="EMBL" id="RCS58438.1"/>
    </source>
</evidence>
<dbReference type="InterPro" id="IPR001920">
    <property type="entry name" value="Asp/Glu_race"/>
</dbReference>
<dbReference type="PANTHER" id="PTHR21198">
    <property type="entry name" value="GLUTAMATE RACEMASE"/>
    <property type="match status" value="1"/>
</dbReference>